<organism evidence="3 4">
    <name type="scientific">Acidovorax soli</name>
    <dbReference type="NCBI Taxonomy" id="592050"/>
    <lineage>
        <taxon>Bacteria</taxon>
        <taxon>Pseudomonadati</taxon>
        <taxon>Pseudomonadota</taxon>
        <taxon>Betaproteobacteria</taxon>
        <taxon>Burkholderiales</taxon>
        <taxon>Comamonadaceae</taxon>
        <taxon>Acidovorax</taxon>
    </lineage>
</organism>
<evidence type="ECO:0000256" key="1">
    <source>
        <dbReference type="SAM" id="MobiDB-lite"/>
    </source>
</evidence>
<feature type="compositionally biased region" description="Low complexity" evidence="1">
    <location>
        <begin position="22"/>
        <end position="42"/>
    </location>
</feature>
<keyword evidence="2" id="KW-0812">Transmembrane</keyword>
<name>A0A7X0PK77_9BURK</name>
<keyword evidence="4" id="KW-1185">Reference proteome</keyword>
<sequence>MSSPIGHALPPPNLGGIGPLGLQGHVPAPQGQGQAPQGVGPARMGAGALAGRQIQVGDGQPREQSVGLADKAKGFFKTAGKVLAGIVLAPIALPVGLAALALVGTTRLLLQVPRLINEKLLEPAADKRFENANPQLMQMRQPLPGGILSNPGVMEKLTAHAQSQGTPMSAQQIQDMVATGERLAEALRDSPAGGSPVTVQVGGQPVQVDSSVHTTRALSWYMMAAAAQQDVQREQSQDHATIGGQKVTDMSSSGSFVMKDPGNKIYGFLAAAPTADSRMSTHFGERVDHNEKHKIAGLIPSGKPSQRGIEDFRNMLPGQGGTILFDKLAAKDGTQDLFVKFESVGCPPYFRTEPHQGVGQGIARFFSALDRNIGHATNFLGSMFQGKSDEMRRQEHIYKGTLKNDVAKPFAQLVDNAIAAGTIDASAKAVGQSVHKFGLPFIEEALNRIQDAATEKNDAGTLREVMAVRQQIAEATAKLGGQSDKFGIERRGAEVHISINPRDNQPQDLPGSLTGSAAQAFNQDVLTPPAGHGLVTATQDGICEQAGKDWPRSTVTIGGQTVHQGDAAQSAALLHTLTGGDDRMKMLVSQYANQQTMAPLMASMMRGDLGIQAPDGSPGVPEGQGVSGYRMEADPAGGIRLTLDYSRPNVDSVSPLDGSPSVPVDPAQSHATFSFSLRIAPDYSVSVADSLRFNVQLRS</sequence>
<dbReference type="AlphaFoldDB" id="A0A7X0PK77"/>
<reference evidence="3 4" key="1">
    <citation type="submission" date="2020-08" db="EMBL/GenBank/DDBJ databases">
        <title>Functional genomics of gut bacteria from endangered species of beetles.</title>
        <authorList>
            <person name="Carlos-Shanley C."/>
        </authorList>
    </citation>
    <scope>NUCLEOTIDE SEQUENCE [LARGE SCALE GENOMIC DNA]</scope>
    <source>
        <strain evidence="3 4">S00198</strain>
    </source>
</reference>
<evidence type="ECO:0000313" key="4">
    <source>
        <dbReference type="Proteomes" id="UP000575083"/>
    </source>
</evidence>
<dbReference type="Proteomes" id="UP000575083">
    <property type="component" value="Unassembled WGS sequence"/>
</dbReference>
<feature type="transmembrane region" description="Helical" evidence="2">
    <location>
        <begin position="82"/>
        <end position="104"/>
    </location>
</feature>
<evidence type="ECO:0000256" key="2">
    <source>
        <dbReference type="SAM" id="Phobius"/>
    </source>
</evidence>
<protein>
    <submittedName>
        <fullName evidence="3">Uncharacterized protein</fullName>
    </submittedName>
</protein>
<dbReference type="EMBL" id="JACHLK010000015">
    <property type="protein sequence ID" value="MBB6562926.1"/>
    <property type="molecule type" value="Genomic_DNA"/>
</dbReference>
<keyword evidence="2" id="KW-1133">Transmembrane helix</keyword>
<gene>
    <name evidence="3" type="ORF">HNP48_005643</name>
</gene>
<dbReference type="RefSeq" id="WP_184863401.1">
    <property type="nucleotide sequence ID" value="NZ_JACHLK010000015.1"/>
</dbReference>
<feature type="region of interest" description="Disordered" evidence="1">
    <location>
        <begin position="1"/>
        <end position="44"/>
    </location>
</feature>
<comment type="caution">
    <text evidence="3">The sequence shown here is derived from an EMBL/GenBank/DDBJ whole genome shotgun (WGS) entry which is preliminary data.</text>
</comment>
<proteinExistence type="predicted"/>
<keyword evidence="2" id="KW-0472">Membrane</keyword>
<accession>A0A7X0PK77</accession>
<evidence type="ECO:0000313" key="3">
    <source>
        <dbReference type="EMBL" id="MBB6562926.1"/>
    </source>
</evidence>